<dbReference type="SUPFAM" id="SSF55874">
    <property type="entry name" value="ATPase domain of HSP90 chaperone/DNA topoisomerase II/histidine kinase"/>
    <property type="match status" value="1"/>
</dbReference>
<dbReference type="InterPro" id="IPR050736">
    <property type="entry name" value="Sensor_HK_Regulatory"/>
</dbReference>
<dbReference type="AlphaFoldDB" id="A0A2T1DGD6"/>
<organism evidence="8 9">
    <name type="scientific">Phormidesmis priestleyi ULC007</name>
    <dbReference type="NCBI Taxonomy" id="1920490"/>
    <lineage>
        <taxon>Bacteria</taxon>
        <taxon>Bacillati</taxon>
        <taxon>Cyanobacteriota</taxon>
        <taxon>Cyanophyceae</taxon>
        <taxon>Leptolyngbyales</taxon>
        <taxon>Leptolyngbyaceae</taxon>
        <taxon>Phormidesmis</taxon>
    </lineage>
</organism>
<comment type="catalytic activity">
    <reaction evidence="1">
        <text>ATP + protein L-histidine = ADP + protein N-phospho-L-histidine.</text>
        <dbReference type="EC" id="2.7.13.3"/>
    </reaction>
</comment>
<accession>A0A2T1DGD6</accession>
<evidence type="ECO:0000256" key="5">
    <source>
        <dbReference type="ARBA" id="ARBA00022777"/>
    </source>
</evidence>
<dbReference type="Proteomes" id="UP000238634">
    <property type="component" value="Unassembled WGS sequence"/>
</dbReference>
<dbReference type="CDD" id="cd00075">
    <property type="entry name" value="HATPase"/>
    <property type="match status" value="1"/>
</dbReference>
<keyword evidence="3" id="KW-0597">Phosphoprotein</keyword>
<evidence type="ECO:0000256" key="6">
    <source>
        <dbReference type="ARBA" id="ARBA00023012"/>
    </source>
</evidence>
<dbReference type="InterPro" id="IPR003661">
    <property type="entry name" value="HisK_dim/P_dom"/>
</dbReference>
<protein>
    <recommendedName>
        <fullName evidence="2">histidine kinase</fullName>
        <ecNumber evidence="2">2.7.13.3</ecNumber>
    </recommendedName>
</protein>
<evidence type="ECO:0000256" key="2">
    <source>
        <dbReference type="ARBA" id="ARBA00012438"/>
    </source>
</evidence>
<dbReference type="InterPro" id="IPR036890">
    <property type="entry name" value="HATPase_C_sf"/>
</dbReference>
<dbReference type="OrthoDB" id="518094at2"/>
<evidence type="ECO:0000313" key="9">
    <source>
        <dbReference type="Proteomes" id="UP000238634"/>
    </source>
</evidence>
<evidence type="ECO:0000256" key="4">
    <source>
        <dbReference type="ARBA" id="ARBA00022679"/>
    </source>
</evidence>
<evidence type="ECO:0000259" key="7">
    <source>
        <dbReference type="PROSITE" id="PS50109"/>
    </source>
</evidence>
<dbReference type="PRINTS" id="PR00344">
    <property type="entry name" value="BCTRLSENSOR"/>
</dbReference>
<dbReference type="PANTHER" id="PTHR43711:SF31">
    <property type="entry name" value="HISTIDINE KINASE"/>
    <property type="match status" value="1"/>
</dbReference>
<dbReference type="SUPFAM" id="SSF47384">
    <property type="entry name" value="Homodimeric domain of signal transducing histidine kinase"/>
    <property type="match status" value="1"/>
</dbReference>
<evidence type="ECO:0000256" key="3">
    <source>
        <dbReference type="ARBA" id="ARBA00022553"/>
    </source>
</evidence>
<dbReference type="SMART" id="SM00387">
    <property type="entry name" value="HATPase_c"/>
    <property type="match status" value="1"/>
</dbReference>
<keyword evidence="9" id="KW-1185">Reference proteome</keyword>
<dbReference type="Pfam" id="PF00512">
    <property type="entry name" value="HisKA"/>
    <property type="match status" value="1"/>
</dbReference>
<keyword evidence="6" id="KW-0902">Two-component regulatory system</keyword>
<dbReference type="Pfam" id="PF02518">
    <property type="entry name" value="HATPase_c"/>
    <property type="match status" value="1"/>
</dbReference>
<dbReference type="Gene3D" id="3.30.565.10">
    <property type="entry name" value="Histidine kinase-like ATPase, C-terminal domain"/>
    <property type="match status" value="1"/>
</dbReference>
<dbReference type="InterPro" id="IPR005467">
    <property type="entry name" value="His_kinase_dom"/>
</dbReference>
<dbReference type="PROSITE" id="PS50109">
    <property type="entry name" value="HIS_KIN"/>
    <property type="match status" value="1"/>
</dbReference>
<evidence type="ECO:0000256" key="1">
    <source>
        <dbReference type="ARBA" id="ARBA00000085"/>
    </source>
</evidence>
<dbReference type="FunFam" id="3.30.565.10:FF:000006">
    <property type="entry name" value="Sensor histidine kinase WalK"/>
    <property type="match status" value="1"/>
</dbReference>
<reference evidence="8 9" key="2">
    <citation type="submission" date="2018-03" db="EMBL/GenBank/DDBJ databases">
        <title>The ancient ancestry and fast evolution of plastids.</title>
        <authorList>
            <person name="Moore K.R."/>
            <person name="Magnabosco C."/>
            <person name="Momper L."/>
            <person name="Gold D.A."/>
            <person name="Bosak T."/>
            <person name="Fournier G.P."/>
        </authorList>
    </citation>
    <scope>NUCLEOTIDE SEQUENCE [LARGE SCALE GENOMIC DNA]</scope>
    <source>
        <strain evidence="8 9">ULC007</strain>
    </source>
</reference>
<feature type="domain" description="Histidine kinase" evidence="7">
    <location>
        <begin position="34"/>
        <end position="243"/>
    </location>
</feature>
<gene>
    <name evidence="8" type="ORF">C7B65_11575</name>
</gene>
<dbReference type="InterPro" id="IPR036097">
    <property type="entry name" value="HisK_dim/P_sf"/>
</dbReference>
<dbReference type="SMART" id="SM00388">
    <property type="entry name" value="HisKA"/>
    <property type="match status" value="1"/>
</dbReference>
<evidence type="ECO:0000313" key="8">
    <source>
        <dbReference type="EMBL" id="PSB19548.1"/>
    </source>
</evidence>
<dbReference type="EC" id="2.7.13.3" evidence="2"/>
<sequence length="245" mass="27414">MTHNNLDSTLTQTLLEDKKLLQQQVEDQTQFIHLLLHQLATPLTSLQGSVQLLGEDLNVDQRQEFLDLVQQQVQHLQDLLQSLVALRDLEAGMLARPIAFCLSSLVEEVRSKFHSPLITNHIQALPDVWGDRWQVSQILTNLLSNAIKYSPADSAIEIGATPNSEGFVEVWVRDHGLGIPADAQARLFERFYRVRHHDRANISGTGLGLSLCKLLVENQGGHIGFESVHGEGSRFYFTLLIAQPA</sequence>
<dbReference type="PANTHER" id="PTHR43711">
    <property type="entry name" value="TWO-COMPONENT HISTIDINE KINASE"/>
    <property type="match status" value="1"/>
</dbReference>
<comment type="caution">
    <text evidence="8">The sequence shown here is derived from an EMBL/GenBank/DDBJ whole genome shotgun (WGS) entry which is preliminary data.</text>
</comment>
<keyword evidence="5 8" id="KW-0418">Kinase</keyword>
<dbReference type="InterPro" id="IPR004358">
    <property type="entry name" value="Sig_transdc_His_kin-like_C"/>
</dbReference>
<reference evidence="8 9" key="1">
    <citation type="submission" date="2018-02" db="EMBL/GenBank/DDBJ databases">
        <authorList>
            <person name="Cohen D.B."/>
            <person name="Kent A.D."/>
        </authorList>
    </citation>
    <scope>NUCLEOTIDE SEQUENCE [LARGE SCALE GENOMIC DNA]</scope>
    <source>
        <strain evidence="8 9">ULC007</strain>
    </source>
</reference>
<dbReference type="InterPro" id="IPR003594">
    <property type="entry name" value="HATPase_dom"/>
</dbReference>
<name>A0A2T1DGD6_9CYAN</name>
<dbReference type="STRING" id="1920490.GCA_001895925_04764"/>
<dbReference type="Gene3D" id="1.10.287.130">
    <property type="match status" value="1"/>
</dbReference>
<dbReference type="GO" id="GO:0000155">
    <property type="term" value="F:phosphorelay sensor kinase activity"/>
    <property type="evidence" value="ECO:0007669"/>
    <property type="project" value="InterPro"/>
</dbReference>
<dbReference type="EMBL" id="PVWG01000010">
    <property type="protein sequence ID" value="PSB19548.1"/>
    <property type="molecule type" value="Genomic_DNA"/>
</dbReference>
<keyword evidence="4" id="KW-0808">Transferase</keyword>
<proteinExistence type="predicted"/>